<accession>A0A1S1LUP6</accession>
<dbReference type="Proteomes" id="UP000180043">
    <property type="component" value="Unassembled WGS sequence"/>
</dbReference>
<proteinExistence type="predicted"/>
<dbReference type="EMBL" id="MLIQ01000011">
    <property type="protein sequence ID" value="OHU59825.1"/>
    <property type="molecule type" value="Genomic_DNA"/>
</dbReference>
<evidence type="ECO:0000256" key="1">
    <source>
        <dbReference type="SAM" id="Phobius"/>
    </source>
</evidence>
<keyword evidence="1" id="KW-0812">Transmembrane</keyword>
<feature type="transmembrane region" description="Helical" evidence="1">
    <location>
        <begin position="76"/>
        <end position="94"/>
    </location>
</feature>
<feature type="transmembrane region" description="Helical" evidence="1">
    <location>
        <begin position="184"/>
        <end position="206"/>
    </location>
</feature>
<comment type="caution">
    <text evidence="2">The sequence shown here is derived from an EMBL/GenBank/DDBJ whole genome shotgun (WGS) entry which is preliminary data.</text>
</comment>
<feature type="transmembrane region" description="Helical" evidence="1">
    <location>
        <begin position="322"/>
        <end position="342"/>
    </location>
</feature>
<evidence type="ECO:0000313" key="2">
    <source>
        <dbReference type="EMBL" id="OHU59825.1"/>
    </source>
</evidence>
<evidence type="ECO:0008006" key="4">
    <source>
        <dbReference type="Google" id="ProtNLM"/>
    </source>
</evidence>
<feature type="transmembrane region" description="Helical" evidence="1">
    <location>
        <begin position="382"/>
        <end position="401"/>
    </location>
</feature>
<dbReference type="RefSeq" id="WP_057968533.1">
    <property type="nucleotide sequence ID" value="NZ_MLII01000028.1"/>
</dbReference>
<sequence length="441" mass="47095">MTADRSTAVLAHGLGGSSDLPIPYSYALIGAAWALTFTFAVVALAWKKPRFDASRPGRPLPDWVTAAADSPVTRRAGTALVLLATAWIGVAATLGPQDATNPLPGVFYVLLWVGVVALSLLCGPAWRVLSPARAVYRVLPFSRRPPPADYPQRWGYWPAAAGLYMFVWLELASTDPGSLGAVKIWLLVYVAITLAGALACGTRWCARADPFEVYSMVASRLSPLRRNADGRIAVGNPFDHLPSLPIRPGIVAVLAVLLGSTAFDSFSAMPGWRAFVDELAGDSTVAAVTIRTVGLAVFVAIVATTFWLAARATGGVDASTRRALPGLLAHSLIPIVIGYVFAHYLTYLVERGQQTLLRLADPLGRRWLSDVDVSYVLSMHPAVLSTLKVGFVLAGHIAGVVAAHDRALRVLPKKHQVTGQLAMMLVMVGYTFTGLYLLFGG</sequence>
<evidence type="ECO:0000313" key="3">
    <source>
        <dbReference type="Proteomes" id="UP000180043"/>
    </source>
</evidence>
<gene>
    <name evidence="2" type="ORF">BKG82_04590</name>
</gene>
<feature type="transmembrane region" description="Helical" evidence="1">
    <location>
        <begin position="24"/>
        <end position="46"/>
    </location>
</feature>
<keyword evidence="1" id="KW-0472">Membrane</keyword>
<feature type="transmembrane region" description="Helical" evidence="1">
    <location>
        <begin position="421"/>
        <end position="439"/>
    </location>
</feature>
<feature type="transmembrane region" description="Helical" evidence="1">
    <location>
        <begin position="288"/>
        <end position="310"/>
    </location>
</feature>
<keyword evidence="1" id="KW-1133">Transmembrane helix</keyword>
<protein>
    <recommendedName>
        <fullName evidence="4">Fenitrothion hydrolase</fullName>
    </recommendedName>
</protein>
<reference evidence="2 3" key="1">
    <citation type="submission" date="2016-10" db="EMBL/GenBank/DDBJ databases">
        <title>Evaluation of Human, Veterinary and Environmental Mycobacterium chelonae Isolates by Core Genome Phylogenomic Analysis, Targeted Gene Comparison, and Anti-microbial Susceptibility Patterns: A Tale of Mistaken Identities.</title>
        <authorList>
            <person name="Fogelson S.B."/>
            <person name="Camus A.C."/>
            <person name="Lorenz W."/>
            <person name="Vasireddy R."/>
            <person name="Vasireddy S."/>
            <person name="Smith T."/>
            <person name="Brown-Elliott B.A."/>
            <person name="Wallace R.J.Jr."/>
            <person name="Hasan N.A."/>
            <person name="Reischl U."/>
            <person name="Sanchez S."/>
        </authorList>
    </citation>
    <scope>NUCLEOTIDE SEQUENCE [LARGE SCALE GENOMIC DNA]</scope>
    <source>
        <strain evidence="2 3">15515</strain>
    </source>
</reference>
<feature type="transmembrane region" description="Helical" evidence="1">
    <location>
        <begin position="154"/>
        <end position="172"/>
    </location>
</feature>
<name>A0A1S1LUP6_MYCCH</name>
<feature type="transmembrane region" description="Helical" evidence="1">
    <location>
        <begin position="250"/>
        <end position="268"/>
    </location>
</feature>
<organism evidence="2 3">
    <name type="scientific">Mycobacteroides chelonae</name>
    <name type="common">Mycobacterium chelonae</name>
    <dbReference type="NCBI Taxonomy" id="1774"/>
    <lineage>
        <taxon>Bacteria</taxon>
        <taxon>Bacillati</taxon>
        <taxon>Actinomycetota</taxon>
        <taxon>Actinomycetes</taxon>
        <taxon>Mycobacteriales</taxon>
        <taxon>Mycobacteriaceae</taxon>
        <taxon>Mycobacteroides</taxon>
    </lineage>
</organism>
<dbReference type="AlphaFoldDB" id="A0A1S1LUP6"/>
<feature type="transmembrane region" description="Helical" evidence="1">
    <location>
        <begin position="106"/>
        <end position="129"/>
    </location>
</feature>